<protein>
    <recommendedName>
        <fullName evidence="3">Tudor domain-containing protein</fullName>
    </recommendedName>
</protein>
<reference evidence="4 5" key="1">
    <citation type="submission" date="2021-06" db="EMBL/GenBank/DDBJ databases">
        <authorList>
            <person name="Palmer J.M."/>
        </authorList>
    </citation>
    <scope>NUCLEOTIDE SEQUENCE [LARGE SCALE GENOMIC DNA]</scope>
    <source>
        <strain evidence="4 5">MEX-2019</strain>
        <tissue evidence="4">Muscle</tissue>
    </source>
</reference>
<dbReference type="Gene3D" id="2.40.50.90">
    <property type="match status" value="1"/>
</dbReference>
<feature type="domain" description="Tudor" evidence="3">
    <location>
        <begin position="667"/>
        <end position="726"/>
    </location>
</feature>
<accession>A0AAV9RBI3</accession>
<proteinExistence type="predicted"/>
<dbReference type="AlphaFoldDB" id="A0AAV9RBI3"/>
<dbReference type="InterPro" id="IPR004088">
    <property type="entry name" value="KH_dom_type_1"/>
</dbReference>
<dbReference type="SUPFAM" id="SSF63748">
    <property type="entry name" value="Tudor/PWWP/MBT"/>
    <property type="match status" value="1"/>
</dbReference>
<dbReference type="CDD" id="cd22395">
    <property type="entry name" value="KH-I_AKAP1"/>
    <property type="match status" value="1"/>
</dbReference>
<dbReference type="Pfam" id="PF00567">
    <property type="entry name" value="TUDOR"/>
    <property type="match status" value="1"/>
</dbReference>
<dbReference type="InterPro" id="IPR050621">
    <property type="entry name" value="Tudor_domain_containing"/>
</dbReference>
<name>A0AAV9RBI3_9TELE</name>
<dbReference type="GO" id="GO:0034237">
    <property type="term" value="F:protein kinase A regulatory subunit binding"/>
    <property type="evidence" value="ECO:0007669"/>
    <property type="project" value="TreeGrafter"/>
</dbReference>
<dbReference type="Gene3D" id="2.30.30.140">
    <property type="match status" value="1"/>
</dbReference>
<feature type="compositionally biased region" description="Polar residues" evidence="2">
    <location>
        <begin position="298"/>
        <end position="311"/>
    </location>
</feature>
<evidence type="ECO:0000256" key="2">
    <source>
        <dbReference type="SAM" id="MobiDB-lite"/>
    </source>
</evidence>
<keyword evidence="1" id="KW-0694">RNA-binding</keyword>
<dbReference type="PROSITE" id="PS50084">
    <property type="entry name" value="KH_TYPE_1"/>
    <property type="match status" value="1"/>
</dbReference>
<dbReference type="SUPFAM" id="SSF54791">
    <property type="entry name" value="Eukaryotic type KH-domain (KH-domain type I)"/>
    <property type="match status" value="1"/>
</dbReference>
<keyword evidence="5" id="KW-1185">Reference proteome</keyword>
<dbReference type="InterPro" id="IPR035437">
    <property type="entry name" value="SNase_OB-fold_sf"/>
</dbReference>
<dbReference type="SMART" id="SM00333">
    <property type="entry name" value="TUDOR"/>
    <property type="match status" value="1"/>
</dbReference>
<dbReference type="InterPro" id="IPR002999">
    <property type="entry name" value="Tudor"/>
</dbReference>
<dbReference type="PROSITE" id="PS50304">
    <property type="entry name" value="TUDOR"/>
    <property type="match status" value="1"/>
</dbReference>
<evidence type="ECO:0000256" key="1">
    <source>
        <dbReference type="PROSITE-ProRule" id="PRU00117"/>
    </source>
</evidence>
<dbReference type="InterPro" id="IPR036612">
    <property type="entry name" value="KH_dom_type_1_sf"/>
</dbReference>
<evidence type="ECO:0000259" key="3">
    <source>
        <dbReference type="PROSITE" id="PS50304"/>
    </source>
</evidence>
<dbReference type="Gene3D" id="3.30.1370.10">
    <property type="entry name" value="K Homology domain, type 1"/>
    <property type="match status" value="1"/>
</dbReference>
<dbReference type="SMART" id="SM00322">
    <property type="entry name" value="KH"/>
    <property type="match status" value="1"/>
</dbReference>
<dbReference type="CDD" id="cd20407">
    <property type="entry name" value="Tudor_AKAP1"/>
    <property type="match status" value="1"/>
</dbReference>
<evidence type="ECO:0000313" key="4">
    <source>
        <dbReference type="EMBL" id="KAK5605515.1"/>
    </source>
</evidence>
<dbReference type="InterPro" id="IPR047367">
    <property type="entry name" value="Tudor_AKAP1"/>
</dbReference>
<dbReference type="GO" id="GO:0016020">
    <property type="term" value="C:membrane"/>
    <property type="evidence" value="ECO:0007669"/>
    <property type="project" value="TreeGrafter"/>
</dbReference>
<organism evidence="4 5">
    <name type="scientific">Crenichthys baileyi</name>
    <name type="common">White River springfish</name>
    <dbReference type="NCBI Taxonomy" id="28760"/>
    <lineage>
        <taxon>Eukaryota</taxon>
        <taxon>Metazoa</taxon>
        <taxon>Chordata</taxon>
        <taxon>Craniata</taxon>
        <taxon>Vertebrata</taxon>
        <taxon>Euteleostomi</taxon>
        <taxon>Actinopterygii</taxon>
        <taxon>Neopterygii</taxon>
        <taxon>Teleostei</taxon>
        <taxon>Neoteleostei</taxon>
        <taxon>Acanthomorphata</taxon>
        <taxon>Ovalentaria</taxon>
        <taxon>Atherinomorphae</taxon>
        <taxon>Cyprinodontiformes</taxon>
        <taxon>Goodeidae</taxon>
        <taxon>Crenichthys</taxon>
    </lineage>
</organism>
<dbReference type="Pfam" id="PF00013">
    <property type="entry name" value="KH_1"/>
    <property type="match status" value="1"/>
</dbReference>
<comment type="caution">
    <text evidence="4">The sequence shown here is derived from an EMBL/GenBank/DDBJ whole genome shotgun (WGS) entry which is preliminary data.</text>
</comment>
<evidence type="ECO:0000313" key="5">
    <source>
        <dbReference type="Proteomes" id="UP001311232"/>
    </source>
</evidence>
<feature type="compositionally biased region" description="Low complexity" evidence="2">
    <location>
        <begin position="322"/>
        <end position="331"/>
    </location>
</feature>
<dbReference type="PANTHER" id="PTHR22948">
    <property type="entry name" value="TUDOR DOMAIN CONTAINING PROTEIN"/>
    <property type="match status" value="1"/>
</dbReference>
<dbReference type="EMBL" id="JAHHUM010002229">
    <property type="protein sequence ID" value="KAK5605515.1"/>
    <property type="molecule type" value="Genomic_DNA"/>
</dbReference>
<feature type="region of interest" description="Disordered" evidence="2">
    <location>
        <begin position="298"/>
        <end position="349"/>
    </location>
</feature>
<dbReference type="InterPro" id="IPR004087">
    <property type="entry name" value="KH_dom"/>
</dbReference>
<dbReference type="GO" id="GO:0005739">
    <property type="term" value="C:mitochondrion"/>
    <property type="evidence" value="ECO:0007669"/>
    <property type="project" value="UniProtKB-ARBA"/>
</dbReference>
<dbReference type="InterPro" id="IPR047368">
    <property type="entry name" value="KH-I_AKAP1"/>
</dbReference>
<dbReference type="PANTHER" id="PTHR22948:SF65">
    <property type="entry name" value="A-KINASE ANCHORING PROTEIN 1"/>
    <property type="match status" value="1"/>
</dbReference>
<dbReference type="Proteomes" id="UP001311232">
    <property type="component" value="Unassembled WGS sequence"/>
</dbReference>
<sequence>MPGVLVLIGWWWYTSRKKAYLNSQKRTEVSPTPVSCKESHLEGSNGLLYEEECPVVPNLNNQNTVNEIISPTRLQDTEAISLLKQKCDYVPFCGRIELDEVDTPSNLISPTIGNKDLAEESTKPLIDPETNSTPAFIGKLEKCPAKELDLLPEDSVPEVALPSNASKDTRSSSIAIHLSNAERPEPEGEVATHHSTVNSQEEIICIFTSAKTHRAMTSDEDSLENPLSVHKHILTSTPTILSSKAQGTTTSLVTSVDMHFKRNTQELNDLELLAAGLITEVLSAAAQEVLGVTSCEVRSNNEPNNRSSALASGNRCLHDSTTRSSLDDSLSQGDHANTKAGERVGVPKGASLTPEWANVETRIQKTNIVQNEAWQTPSYQGNPVLFTKCRGDEAAMLAEDSACSTCHSEEGISCEDLQSCMLENPADVFKVTDLSAKETKHPQSVVGTITKESEENSDVCDIKRVNGDGLRNEAHGTCEVDTDQSGGSDVNSMDSMDSGCTMGVCENQGNSAASSTSELIIWEIEVPKHLVGRLIGKQGRYVSFLKQNSGAKIYISTLPYTQEFQICHIEGLQQQVEMALSFIGKKFKDLDLTNLYAPPLTLPSLPITSWLLLPSGVTVEVIVVNIVSAGHIFVQQHTHPTYHALRSLDQQMFLCYSQPGTPALPSPAEVGVICAAPAMDGAWWRAQVITFYKETEEVEIRYVDYGGYDKVKINSLRQIRSDFVTLPFQGAEVLLDSIAPLPGEDCFSTDATTVLEEMTRGVALLAQVSNYDNNTGLPLVHLWNLVGDEVISVNRTLAERGLAVWVDGF</sequence>
<gene>
    <name evidence="4" type="ORF">CRENBAI_011122</name>
</gene>
<dbReference type="GO" id="GO:0003723">
    <property type="term" value="F:RNA binding"/>
    <property type="evidence" value="ECO:0007669"/>
    <property type="project" value="UniProtKB-UniRule"/>
</dbReference>